<keyword evidence="4" id="KW-0472">Membrane</keyword>
<dbReference type="GeneID" id="92816041"/>
<keyword evidence="3" id="KW-0732">Signal</keyword>
<dbReference type="Proteomes" id="UP000006008">
    <property type="component" value="Unassembled WGS sequence"/>
</dbReference>
<name>G5H798_9BACT</name>
<evidence type="ECO:0000313" key="8">
    <source>
        <dbReference type="Proteomes" id="UP000006008"/>
    </source>
</evidence>
<evidence type="ECO:0000313" key="7">
    <source>
        <dbReference type="EMBL" id="EHB92737.1"/>
    </source>
</evidence>
<dbReference type="InterPro" id="IPR000184">
    <property type="entry name" value="Bac_surfAg_D15"/>
</dbReference>
<dbReference type="PANTHER" id="PTHR12815:SF47">
    <property type="entry name" value="TRANSLOCATION AND ASSEMBLY MODULE SUBUNIT TAMA"/>
    <property type="match status" value="1"/>
</dbReference>
<keyword evidence="8" id="KW-1185">Reference proteome</keyword>
<dbReference type="GO" id="GO:0019867">
    <property type="term" value="C:outer membrane"/>
    <property type="evidence" value="ECO:0007669"/>
    <property type="project" value="InterPro"/>
</dbReference>
<sequence>MLLLAAAALAACNATKHLPSGAYLLTKNQVKIEKEPELPKEDQITKLELDKYIRQQPNKRFLGTNLPIWIYSQADTAKNNGWNRFKRRLGAAPVLLDSAQTALSAGGMKIYMDSKGFLDSEVIPTVDTADRKAQVTYHARQGEPFRIGTIRYDFRDRFVKAIILSDTANTLLHTGNIFDANVLDNERARITNFLKNQGYYNFSINNISYVADSTVGGRRIDLTVLVKQYMAGYDTNGEAVLDNNRIYRIRDINVFPDYNPTVATTDSLYKTRLDTVRYRGLNIIYDTKQHVRSEILRRTISLYPNALYSAQDVKRTYDNIMRLGYYKSASILFTEVADSTQKDNFISFVGTDSTGSDEADYTAEHYLSCEVLCTPALRQSYSVNLEGTTSADYFGVMAKVGYQNRNLLRGVELFEVNVRGGYEFMYAGSKYKSDAYEFGVSTSFSFPRLLTPFRVNRYNHALNPRTRIDLSYNTQKRPYYHRDLASAVWGYSWGKGRSTFALRPIDLTLVNMRYVQDSFLKNLVNPYLQNSYTSQLIAGLSGSYLYTNQQKNANRGSIALRFNFETNGNLLNALYRIGFPNKEKDEYYTLLGIRYAQYFRTDLSFVKNFWLGQKSALVYRFFGGFGYAYGNSAALPFERLFYCGGSNSMRGWAARTLGPGIDGRIASDYPSQLGNMRLEMNLEARFPVWGFLHGAVFCDVGNIWFAGQGTTPENQFQLRNFYKRVGLNTGIGARLDFNFFIFRLDWGIQLHDPNVNPGERWVIRNFSLKHTALSFGVGYPF</sequence>
<comment type="subcellular location">
    <subcellularLocation>
        <location evidence="1">Membrane</location>
    </subcellularLocation>
</comment>
<dbReference type="Gene3D" id="2.40.160.50">
    <property type="entry name" value="membrane protein fhac: a member of the omp85/tpsb transporter family"/>
    <property type="match status" value="1"/>
</dbReference>
<dbReference type="eggNOG" id="COG4775">
    <property type="taxonomic scope" value="Bacteria"/>
</dbReference>
<evidence type="ECO:0000259" key="6">
    <source>
        <dbReference type="Pfam" id="PF01103"/>
    </source>
</evidence>
<keyword evidence="2" id="KW-0812">Transmembrane</keyword>
<gene>
    <name evidence="7" type="ORF">HMPREF9450_00941</name>
</gene>
<dbReference type="STRING" id="742725.HMPREF9450_00941"/>
<evidence type="ECO:0000256" key="5">
    <source>
        <dbReference type="ARBA" id="ARBA00023237"/>
    </source>
</evidence>
<feature type="domain" description="Bacterial surface antigen (D15)" evidence="6">
    <location>
        <begin position="433"/>
        <end position="759"/>
    </location>
</feature>
<dbReference type="OrthoDB" id="9814535at2"/>
<dbReference type="RefSeq" id="WP_009133747.1">
    <property type="nucleotide sequence ID" value="NZ_CP102250.1"/>
</dbReference>
<dbReference type="Gene3D" id="3.10.20.310">
    <property type="entry name" value="membrane protein fhac"/>
    <property type="match status" value="2"/>
</dbReference>
<keyword evidence="5" id="KW-0998">Cell outer membrane</keyword>
<organism evidence="7 8">
    <name type="scientific">Alistipes indistinctus YIT 12060</name>
    <dbReference type="NCBI Taxonomy" id="742725"/>
    <lineage>
        <taxon>Bacteria</taxon>
        <taxon>Pseudomonadati</taxon>
        <taxon>Bacteroidota</taxon>
        <taxon>Bacteroidia</taxon>
        <taxon>Bacteroidales</taxon>
        <taxon>Rikenellaceae</taxon>
        <taxon>Alistipes</taxon>
    </lineage>
</organism>
<proteinExistence type="predicted"/>
<dbReference type="Pfam" id="PF01103">
    <property type="entry name" value="Omp85"/>
    <property type="match status" value="1"/>
</dbReference>
<dbReference type="InterPro" id="IPR039910">
    <property type="entry name" value="D15-like"/>
</dbReference>
<evidence type="ECO:0000256" key="3">
    <source>
        <dbReference type="ARBA" id="ARBA00022729"/>
    </source>
</evidence>
<accession>G5H798</accession>
<comment type="caution">
    <text evidence="7">The sequence shown here is derived from an EMBL/GenBank/DDBJ whole genome shotgun (WGS) entry which is preliminary data.</text>
</comment>
<evidence type="ECO:0000256" key="2">
    <source>
        <dbReference type="ARBA" id="ARBA00022692"/>
    </source>
</evidence>
<evidence type="ECO:0000256" key="4">
    <source>
        <dbReference type="ARBA" id="ARBA00023136"/>
    </source>
</evidence>
<dbReference type="EMBL" id="ADLD01000009">
    <property type="protein sequence ID" value="EHB92737.1"/>
    <property type="molecule type" value="Genomic_DNA"/>
</dbReference>
<dbReference type="HOGENOM" id="CLU_010929_0_0_10"/>
<dbReference type="AlphaFoldDB" id="G5H798"/>
<evidence type="ECO:0000256" key="1">
    <source>
        <dbReference type="ARBA" id="ARBA00004370"/>
    </source>
</evidence>
<dbReference type="PANTHER" id="PTHR12815">
    <property type="entry name" value="SORTING AND ASSEMBLY MACHINERY SAMM50 PROTEIN FAMILY MEMBER"/>
    <property type="match status" value="1"/>
</dbReference>
<dbReference type="PATRIC" id="fig|742725.3.peg.995"/>
<protein>
    <recommendedName>
        <fullName evidence="6">Bacterial surface antigen (D15) domain-containing protein</fullName>
    </recommendedName>
</protein>
<reference evidence="7 8" key="1">
    <citation type="submission" date="2011-08" db="EMBL/GenBank/DDBJ databases">
        <title>The Genome Sequence of Alistipes indistinctus YIT 12060.</title>
        <authorList>
            <consortium name="The Broad Institute Genome Sequencing Platform"/>
            <person name="Earl A."/>
            <person name="Ward D."/>
            <person name="Feldgarden M."/>
            <person name="Gevers D."/>
            <person name="Morotomi M."/>
            <person name="Young S.K."/>
            <person name="Zeng Q."/>
            <person name="Gargeya S."/>
            <person name="Fitzgerald M."/>
            <person name="Haas B."/>
            <person name="Abouelleil A."/>
            <person name="Alvarado L."/>
            <person name="Arachchi H.M."/>
            <person name="Berlin A."/>
            <person name="Brown A."/>
            <person name="Chapman S.B."/>
            <person name="Chen Z."/>
            <person name="Dunbar C."/>
            <person name="Freedman E."/>
            <person name="Gearin G."/>
            <person name="Gellesch M."/>
            <person name="Goldberg J."/>
            <person name="Griggs A."/>
            <person name="Gujja S."/>
            <person name="Heiman D."/>
            <person name="Howarth C."/>
            <person name="Larson L."/>
            <person name="Lui A."/>
            <person name="MacDonald P.J.P."/>
            <person name="Montmayeur A."/>
            <person name="Murphy C."/>
            <person name="Neiman D."/>
            <person name="Pearson M."/>
            <person name="Priest M."/>
            <person name="Roberts A."/>
            <person name="Saif S."/>
            <person name="Shea T."/>
            <person name="Shenoy N."/>
            <person name="Sisk P."/>
            <person name="Stolte C."/>
            <person name="Sykes S."/>
            <person name="Wortman J."/>
            <person name="Nusbaum C."/>
            <person name="Birren B."/>
        </authorList>
    </citation>
    <scope>NUCLEOTIDE SEQUENCE [LARGE SCALE GENOMIC DNA]</scope>
    <source>
        <strain evidence="7 8">YIT 12060</strain>
    </source>
</reference>